<dbReference type="SUPFAM" id="SSF82199">
    <property type="entry name" value="SET domain"/>
    <property type="match status" value="1"/>
</dbReference>
<evidence type="ECO:0000313" key="2">
    <source>
        <dbReference type="EMBL" id="CAE8638231.1"/>
    </source>
</evidence>
<dbReference type="EMBL" id="CAJNNV010031889">
    <property type="protein sequence ID" value="CAE8638231.1"/>
    <property type="molecule type" value="Genomic_DNA"/>
</dbReference>
<name>A0A813HL16_POLGL</name>
<protein>
    <submittedName>
        <fullName evidence="2">Uncharacterized protein</fullName>
    </submittedName>
</protein>
<proteinExistence type="predicted"/>
<gene>
    <name evidence="2" type="ORF">PGLA1383_LOCUS53447</name>
</gene>
<dbReference type="AlphaFoldDB" id="A0A813HL16"/>
<organism evidence="2 3">
    <name type="scientific">Polarella glacialis</name>
    <name type="common">Dinoflagellate</name>
    <dbReference type="NCBI Taxonomy" id="89957"/>
    <lineage>
        <taxon>Eukaryota</taxon>
        <taxon>Sar</taxon>
        <taxon>Alveolata</taxon>
        <taxon>Dinophyceae</taxon>
        <taxon>Suessiales</taxon>
        <taxon>Suessiaceae</taxon>
        <taxon>Polarella</taxon>
    </lineage>
</organism>
<accession>A0A813HL16</accession>
<keyword evidence="3" id="KW-1185">Reference proteome</keyword>
<comment type="caution">
    <text evidence="2">The sequence shown here is derived from an EMBL/GenBank/DDBJ whole genome shotgun (WGS) entry which is preliminary data.</text>
</comment>
<dbReference type="InterPro" id="IPR046341">
    <property type="entry name" value="SET_dom_sf"/>
</dbReference>
<dbReference type="Proteomes" id="UP000654075">
    <property type="component" value="Unassembled WGS sequence"/>
</dbReference>
<evidence type="ECO:0000313" key="3">
    <source>
        <dbReference type="Proteomes" id="UP000654075"/>
    </source>
</evidence>
<reference evidence="2" key="1">
    <citation type="submission" date="2021-02" db="EMBL/GenBank/DDBJ databases">
        <authorList>
            <person name="Dougan E. K."/>
            <person name="Rhodes N."/>
            <person name="Thang M."/>
            <person name="Chan C."/>
        </authorList>
    </citation>
    <scope>NUCLEOTIDE SEQUENCE</scope>
</reference>
<evidence type="ECO:0000256" key="1">
    <source>
        <dbReference type="SAM" id="MobiDB-lite"/>
    </source>
</evidence>
<dbReference type="OrthoDB" id="265717at2759"/>
<sequence>MTIQQLESASAAEDSPGDSEPWFARAQELLKSTPELGYRALLGQLHQEGFEVGLMQLLLGHKLTEKSSGRGLFELAQSQGRGIGVVAKRPISAGTQLLTEKPVLRTEDEAKLCPLA</sequence>
<feature type="region of interest" description="Disordered" evidence="1">
    <location>
        <begin position="1"/>
        <end position="20"/>
    </location>
</feature>